<organism evidence="4 5">
    <name type="scientific">Candidatus Gottesmanbacteria bacterium RIFCSPHIGHO2_01_FULL_40_15</name>
    <dbReference type="NCBI Taxonomy" id="1798376"/>
    <lineage>
        <taxon>Bacteria</taxon>
        <taxon>Candidatus Gottesmaniibacteriota</taxon>
    </lineage>
</organism>
<accession>A0A1F5Z6Y9</accession>
<name>A0A1F5Z6Y9_9BACT</name>
<dbReference type="EMBL" id="MFJF01000005">
    <property type="protein sequence ID" value="OGG08200.1"/>
    <property type="molecule type" value="Genomic_DNA"/>
</dbReference>
<keyword evidence="3" id="KW-0472">Membrane</keyword>
<dbReference type="Gene3D" id="3.40.50.2000">
    <property type="entry name" value="Glycogen Phosphorylase B"/>
    <property type="match status" value="2"/>
</dbReference>
<reference evidence="4 5" key="1">
    <citation type="journal article" date="2016" name="Nat. Commun.">
        <title>Thousands of microbial genomes shed light on interconnected biogeochemical processes in an aquifer system.</title>
        <authorList>
            <person name="Anantharaman K."/>
            <person name="Brown C.T."/>
            <person name="Hug L.A."/>
            <person name="Sharon I."/>
            <person name="Castelle C.J."/>
            <person name="Probst A.J."/>
            <person name="Thomas B.C."/>
            <person name="Singh A."/>
            <person name="Wilkins M.J."/>
            <person name="Karaoz U."/>
            <person name="Brodie E.L."/>
            <person name="Williams K.H."/>
            <person name="Hubbard S.S."/>
            <person name="Banfield J.F."/>
        </authorList>
    </citation>
    <scope>NUCLEOTIDE SEQUENCE [LARGE SCALE GENOMIC DNA]</scope>
</reference>
<dbReference type="Pfam" id="PF13692">
    <property type="entry name" value="Glyco_trans_1_4"/>
    <property type="match status" value="1"/>
</dbReference>
<protein>
    <recommendedName>
        <fullName evidence="6">Glycosyl transferase family 1 domain-containing protein</fullName>
    </recommendedName>
</protein>
<dbReference type="AlphaFoldDB" id="A0A1F5Z6Y9"/>
<evidence type="ECO:0000256" key="3">
    <source>
        <dbReference type="SAM" id="Phobius"/>
    </source>
</evidence>
<evidence type="ECO:0000256" key="1">
    <source>
        <dbReference type="ARBA" id="ARBA00022676"/>
    </source>
</evidence>
<dbReference type="PANTHER" id="PTHR12526">
    <property type="entry name" value="GLYCOSYLTRANSFERASE"/>
    <property type="match status" value="1"/>
</dbReference>
<dbReference type="GO" id="GO:0016757">
    <property type="term" value="F:glycosyltransferase activity"/>
    <property type="evidence" value="ECO:0007669"/>
    <property type="project" value="UniProtKB-KW"/>
</dbReference>
<sequence length="377" mass="42878">MKIIFSSYDSIANPFYAGGGARVIHEVALRLVRHGHAVTVVCGSYTGSINRISDGVSYKHIGIKIGGPLIGQLVFILILPLYVLLESYDIWLEGFTPPVSTGFLPIFTSKPVIGITMLLHADKFAQKYRLPFHLVEKIGLKFYRNIISLNDTITGKIRRINPDCHVVTIPAGVKNNLFTLPLRRRRDYLLYLGRIDVFHKGLDILAQIMELVLRKRKNIRLIIAGGGHPQEVRRLKRIFREKKMDKNTVFKGKVEDHIKEMLLNGALIGVNSSRFESFGITALEFMAVGIPFICFGIEGFSWIPDDIAFKVEPLNIAAFAKKLIGLIDSPRFRFVLGKKGKRFARQFDYEILSSKYENLINRVYKQYQLKKRELAVL</sequence>
<evidence type="ECO:0000313" key="4">
    <source>
        <dbReference type="EMBL" id="OGG08200.1"/>
    </source>
</evidence>
<evidence type="ECO:0008006" key="6">
    <source>
        <dbReference type="Google" id="ProtNLM"/>
    </source>
</evidence>
<dbReference type="CDD" id="cd03801">
    <property type="entry name" value="GT4_PimA-like"/>
    <property type="match status" value="1"/>
</dbReference>
<feature type="transmembrane region" description="Helical" evidence="3">
    <location>
        <begin position="61"/>
        <end position="83"/>
    </location>
</feature>
<dbReference type="Proteomes" id="UP000177354">
    <property type="component" value="Unassembled WGS sequence"/>
</dbReference>
<keyword evidence="3" id="KW-0812">Transmembrane</keyword>
<proteinExistence type="predicted"/>
<comment type="caution">
    <text evidence="4">The sequence shown here is derived from an EMBL/GenBank/DDBJ whole genome shotgun (WGS) entry which is preliminary data.</text>
</comment>
<keyword evidence="3" id="KW-1133">Transmembrane helix</keyword>
<feature type="transmembrane region" description="Helical" evidence="3">
    <location>
        <begin position="103"/>
        <end position="121"/>
    </location>
</feature>
<dbReference type="SUPFAM" id="SSF53756">
    <property type="entry name" value="UDP-Glycosyltransferase/glycogen phosphorylase"/>
    <property type="match status" value="1"/>
</dbReference>
<keyword evidence="1" id="KW-0328">Glycosyltransferase</keyword>
<keyword evidence="2" id="KW-0808">Transferase</keyword>
<evidence type="ECO:0000256" key="2">
    <source>
        <dbReference type="ARBA" id="ARBA00022679"/>
    </source>
</evidence>
<dbReference type="PANTHER" id="PTHR12526:SF510">
    <property type="entry name" value="D-INOSITOL 3-PHOSPHATE GLYCOSYLTRANSFERASE"/>
    <property type="match status" value="1"/>
</dbReference>
<gene>
    <name evidence="4" type="ORF">A2777_02335</name>
</gene>
<evidence type="ECO:0000313" key="5">
    <source>
        <dbReference type="Proteomes" id="UP000177354"/>
    </source>
</evidence>